<evidence type="ECO:0000313" key="2">
    <source>
        <dbReference type="Proteomes" id="UP000266391"/>
    </source>
</evidence>
<reference evidence="1 2" key="1">
    <citation type="submission" date="2018-08" db="EMBL/GenBank/DDBJ databases">
        <title>A genome reference for cultivated species of the human gut microbiota.</title>
        <authorList>
            <person name="Zou Y."/>
            <person name="Xue W."/>
            <person name="Luo G."/>
        </authorList>
    </citation>
    <scope>NUCLEOTIDE SEQUENCE [LARGE SCALE GENOMIC DNA]</scope>
    <source>
        <strain evidence="1 2">AM32-8LB</strain>
    </source>
</reference>
<organism evidence="1 2">
    <name type="scientific">Roseburia inulinivorans</name>
    <dbReference type="NCBI Taxonomy" id="360807"/>
    <lineage>
        <taxon>Bacteria</taxon>
        <taxon>Bacillati</taxon>
        <taxon>Bacillota</taxon>
        <taxon>Clostridia</taxon>
        <taxon>Lachnospirales</taxon>
        <taxon>Lachnospiraceae</taxon>
        <taxon>Roseburia</taxon>
    </lineage>
</organism>
<dbReference type="OrthoDB" id="1683515at2"/>
<dbReference type="Proteomes" id="UP000266391">
    <property type="component" value="Unassembled WGS sequence"/>
</dbReference>
<name>A0A1Q6TBS2_9FIRM</name>
<dbReference type="AlphaFoldDB" id="A0A1Q6TBS2"/>
<proteinExistence type="predicted"/>
<gene>
    <name evidence="1" type="ORF">DW813_01205</name>
</gene>
<evidence type="ECO:0000313" key="1">
    <source>
        <dbReference type="EMBL" id="RHD06516.1"/>
    </source>
</evidence>
<protein>
    <submittedName>
        <fullName evidence="1">KOW domain-containing protein</fullName>
    </submittedName>
</protein>
<dbReference type="EMBL" id="QSIQ01000001">
    <property type="protein sequence ID" value="RHD06516.1"/>
    <property type="molecule type" value="Genomic_DNA"/>
</dbReference>
<comment type="caution">
    <text evidence="1">The sequence shown here is derived from an EMBL/GenBank/DDBJ whole genome shotgun (WGS) entry which is preliminary data.</text>
</comment>
<dbReference type="SUPFAM" id="SSF50104">
    <property type="entry name" value="Translation proteins SH3-like domain"/>
    <property type="match status" value="1"/>
</dbReference>
<dbReference type="InterPro" id="IPR008991">
    <property type="entry name" value="Translation_prot_SH3-like_sf"/>
</dbReference>
<sequence length="95" mass="10862">MGITTGKGKTMNIEFAKSMSGHDRNQYYLIIKKDDEFVYLVNGTTKPLTKPKKKNRKHIQIIKHISDEITGLFDGDPTDITIRKAIKIIEKQLNS</sequence>
<accession>A0A1Q6TBS2</accession>